<dbReference type="SMART" id="SM00175">
    <property type="entry name" value="RAB"/>
    <property type="match status" value="1"/>
</dbReference>
<name>A0AAW1P1B7_9CHLO</name>
<keyword evidence="3" id="KW-0342">GTP-binding</keyword>
<protein>
    <submittedName>
        <fullName evidence="7">Uncharacterized protein</fullName>
    </submittedName>
</protein>
<comment type="similarity">
    <text evidence="1">Belongs to the small GTPase superfamily. Rab family.</text>
</comment>
<dbReference type="SMART" id="SM00174">
    <property type="entry name" value="RHO"/>
    <property type="match status" value="1"/>
</dbReference>
<proteinExistence type="inferred from homology"/>
<feature type="region of interest" description="Disordered" evidence="5">
    <location>
        <begin position="32"/>
        <end position="53"/>
    </location>
</feature>
<keyword evidence="6" id="KW-0732">Signal</keyword>
<feature type="signal peptide" evidence="6">
    <location>
        <begin position="1"/>
        <end position="26"/>
    </location>
</feature>
<dbReference type="InterPro" id="IPR050227">
    <property type="entry name" value="Rab"/>
</dbReference>
<evidence type="ECO:0000256" key="6">
    <source>
        <dbReference type="SAM" id="SignalP"/>
    </source>
</evidence>
<dbReference type="Proteomes" id="UP001465755">
    <property type="component" value="Unassembled WGS sequence"/>
</dbReference>
<organism evidence="7 8">
    <name type="scientific">Symbiochloris irregularis</name>
    <dbReference type="NCBI Taxonomy" id="706552"/>
    <lineage>
        <taxon>Eukaryota</taxon>
        <taxon>Viridiplantae</taxon>
        <taxon>Chlorophyta</taxon>
        <taxon>core chlorophytes</taxon>
        <taxon>Trebouxiophyceae</taxon>
        <taxon>Trebouxiales</taxon>
        <taxon>Trebouxiaceae</taxon>
        <taxon>Symbiochloris</taxon>
    </lineage>
</organism>
<evidence type="ECO:0000256" key="4">
    <source>
        <dbReference type="ARBA" id="ARBA00037868"/>
    </source>
</evidence>
<dbReference type="PROSITE" id="PS51419">
    <property type="entry name" value="RAB"/>
    <property type="match status" value="1"/>
</dbReference>
<dbReference type="GO" id="GO:0005525">
    <property type="term" value="F:GTP binding"/>
    <property type="evidence" value="ECO:0007669"/>
    <property type="project" value="UniProtKB-KW"/>
</dbReference>
<gene>
    <name evidence="7" type="ORF">WJX73_004678</name>
</gene>
<dbReference type="InterPro" id="IPR005225">
    <property type="entry name" value="Small_GTP-bd"/>
</dbReference>
<evidence type="ECO:0000256" key="2">
    <source>
        <dbReference type="ARBA" id="ARBA00022741"/>
    </source>
</evidence>
<dbReference type="GO" id="GO:0012505">
    <property type="term" value="C:endomembrane system"/>
    <property type="evidence" value="ECO:0007669"/>
    <property type="project" value="UniProtKB-SubCell"/>
</dbReference>
<dbReference type="AlphaFoldDB" id="A0AAW1P1B7"/>
<evidence type="ECO:0000256" key="3">
    <source>
        <dbReference type="ARBA" id="ARBA00023134"/>
    </source>
</evidence>
<feature type="chain" id="PRO_5043844797" evidence="6">
    <location>
        <begin position="27"/>
        <end position="199"/>
    </location>
</feature>
<keyword evidence="2" id="KW-0547">Nucleotide-binding</keyword>
<dbReference type="SUPFAM" id="SSF52540">
    <property type="entry name" value="P-loop containing nucleoside triphosphate hydrolases"/>
    <property type="match status" value="1"/>
</dbReference>
<dbReference type="GO" id="GO:0003924">
    <property type="term" value="F:GTPase activity"/>
    <property type="evidence" value="ECO:0007669"/>
    <property type="project" value="InterPro"/>
</dbReference>
<dbReference type="PANTHER" id="PTHR47977">
    <property type="entry name" value="RAS-RELATED PROTEIN RAB"/>
    <property type="match status" value="1"/>
</dbReference>
<evidence type="ECO:0000256" key="5">
    <source>
        <dbReference type="SAM" id="MobiDB-lite"/>
    </source>
</evidence>
<evidence type="ECO:0000256" key="1">
    <source>
        <dbReference type="ARBA" id="ARBA00006270"/>
    </source>
</evidence>
<reference evidence="7 8" key="1">
    <citation type="journal article" date="2024" name="Nat. Commun.">
        <title>Phylogenomics reveals the evolutionary origins of lichenization in chlorophyte algae.</title>
        <authorList>
            <person name="Puginier C."/>
            <person name="Libourel C."/>
            <person name="Otte J."/>
            <person name="Skaloud P."/>
            <person name="Haon M."/>
            <person name="Grisel S."/>
            <person name="Petersen M."/>
            <person name="Berrin J.G."/>
            <person name="Delaux P.M."/>
            <person name="Dal Grande F."/>
            <person name="Keller J."/>
        </authorList>
    </citation>
    <scope>NUCLEOTIDE SEQUENCE [LARGE SCALE GENOMIC DNA]</scope>
    <source>
        <strain evidence="7 8">SAG 2036</strain>
    </source>
</reference>
<dbReference type="NCBIfam" id="TIGR00231">
    <property type="entry name" value="small_GTP"/>
    <property type="match status" value="1"/>
</dbReference>
<dbReference type="SMART" id="SM00173">
    <property type="entry name" value="RAS"/>
    <property type="match status" value="1"/>
</dbReference>
<dbReference type="EMBL" id="JALJOQ010000069">
    <property type="protein sequence ID" value="KAK9802676.1"/>
    <property type="molecule type" value="Genomic_DNA"/>
</dbReference>
<dbReference type="InterPro" id="IPR027417">
    <property type="entry name" value="P-loop_NTPase"/>
</dbReference>
<accession>A0AAW1P1B7</accession>
<evidence type="ECO:0000313" key="7">
    <source>
        <dbReference type="EMBL" id="KAK9802676.1"/>
    </source>
</evidence>
<dbReference type="FunFam" id="3.40.50.300:FF:001447">
    <property type="entry name" value="Ras-related protein Rab-1B"/>
    <property type="match status" value="1"/>
</dbReference>
<evidence type="ECO:0000313" key="8">
    <source>
        <dbReference type="Proteomes" id="UP001465755"/>
    </source>
</evidence>
<dbReference type="InterPro" id="IPR001806">
    <property type="entry name" value="Small_GTPase"/>
</dbReference>
<comment type="caution">
    <text evidence="7">The sequence shown here is derived from an EMBL/GenBank/DDBJ whole genome shotgun (WGS) entry which is preliminary data.</text>
</comment>
<comment type="subcellular location">
    <subcellularLocation>
        <location evidence="4">Endomembrane system</location>
        <topology evidence="4">Lipid-anchor</topology>
    </subcellularLocation>
</comment>
<dbReference type="CDD" id="cd00154">
    <property type="entry name" value="Rab"/>
    <property type="match status" value="1"/>
</dbReference>
<dbReference type="Gene3D" id="3.40.50.300">
    <property type="entry name" value="P-loop containing nucleotide triphosphate hydrolases"/>
    <property type="match status" value="1"/>
</dbReference>
<dbReference type="Pfam" id="PF00071">
    <property type="entry name" value="Ras"/>
    <property type="match status" value="1"/>
</dbReference>
<keyword evidence="8" id="KW-1185">Reference proteome</keyword>
<sequence>MPRPAWRLSRSTAVLLLGILLSAARADALPASSPSRRLVSEDRSPETQQPQPSKPTEVYWILLVGDSKVGKTSMLLRFLADRFDATHQPTAGAYSKQRTIRVDGKEIRLQVWDTAGQEAFRKPVTSIYRNVQAVLVVFDPNERATFDSAQSLWLPEVKEFAAPKTLQMLVSSKSDVGNPVRAWLANVGRDDKEIVGQDG</sequence>
<dbReference type="PRINTS" id="PR00449">
    <property type="entry name" value="RASTRNSFRMNG"/>
</dbReference>